<dbReference type="Gramene" id="evm.model.06.293">
    <property type="protein sequence ID" value="cds.evm.model.06.293"/>
    <property type="gene ID" value="evm.TU.06.293"/>
</dbReference>
<dbReference type="AlphaFoldDB" id="A0A803PXS8"/>
<accession>A0A803PXS8</accession>
<keyword evidence="1" id="KW-0175">Coiled coil</keyword>
<reference evidence="3" key="1">
    <citation type="submission" date="2018-11" db="EMBL/GenBank/DDBJ databases">
        <authorList>
            <person name="Grassa J C."/>
        </authorList>
    </citation>
    <scope>NUCLEOTIDE SEQUENCE [LARGE SCALE GENOMIC DNA]</scope>
</reference>
<evidence type="ECO:0000313" key="4">
    <source>
        <dbReference type="Proteomes" id="UP000596661"/>
    </source>
</evidence>
<dbReference type="InterPro" id="IPR043424">
    <property type="entry name" value="BLT-like"/>
</dbReference>
<dbReference type="OMA" id="TERYKMI"/>
<evidence type="ECO:0000256" key="2">
    <source>
        <dbReference type="SAM" id="MobiDB-lite"/>
    </source>
</evidence>
<dbReference type="PANTHER" id="PTHR31071">
    <property type="entry name" value="GB|AAF24581.1"/>
    <property type="match status" value="1"/>
</dbReference>
<dbReference type="EMBL" id="UZAU01000557">
    <property type="status" value="NOT_ANNOTATED_CDS"/>
    <property type="molecule type" value="Genomic_DNA"/>
</dbReference>
<keyword evidence="4" id="KW-1185">Reference proteome</keyword>
<proteinExistence type="predicted"/>
<evidence type="ECO:0000313" key="3">
    <source>
        <dbReference type="EnsemblPlants" id="cds.evm.model.06.293"/>
    </source>
</evidence>
<feature type="region of interest" description="Disordered" evidence="2">
    <location>
        <begin position="1"/>
        <end position="26"/>
    </location>
</feature>
<evidence type="ECO:0000256" key="1">
    <source>
        <dbReference type="SAM" id="Coils"/>
    </source>
</evidence>
<protein>
    <submittedName>
        <fullName evidence="3">Uncharacterized protein</fullName>
    </submittedName>
</protein>
<feature type="compositionally biased region" description="Basic and acidic residues" evidence="2">
    <location>
        <begin position="125"/>
        <end position="136"/>
    </location>
</feature>
<sequence length="543" mass="61588">MSGSNTNHQETKCKIRKRNCSSSSSSSLVRKYRFKRTILMGKRGGSTTPAVTMWETTSSPAPVSMAETGKGKEAAPGKSVSARKLAATLWELNQKKDGTAKLDKLPKLPSQSASLPPDPSYTPISDRRRDDHAERVGHHRTMSAVTQKFQLTDYYLGGLDSLSTASLMEVEDHARAKTHHHQHHKKCVTNNGGSNKTRLKEVSSGLATSKELVKLLNHVCGLEEQRSLSTSLFSALRFELDRALIHVDRFMREQRSKGGEIEFLVKQFAEEKAAWRSKERERIREAMSCVAEELKAEKKLRKQTERLNKKIGCELADAKAALSKAVKELEREKRAKEILEQVCDELARGIGEDRAQVEELKRESEKVREEVEKERQMLQLADVLREERVQMKLTDAKYQFEEKNAAVEQLRNELETYLLNMDNNSRSYRWSYACGEELNEDEDEESRRVSVDRDFKGRKSISEKIQWGSICLNKSDSGLELDFGNKSQGNSDGVVSQAKKQEFEDEFKRYRSSIKGLADQILSGSEMVPIHGLTSPSRQWGKT</sequence>
<feature type="compositionally biased region" description="Basic residues" evidence="2">
    <location>
        <begin position="177"/>
        <end position="187"/>
    </location>
</feature>
<feature type="region of interest" description="Disordered" evidence="2">
    <location>
        <begin position="57"/>
        <end position="79"/>
    </location>
</feature>
<feature type="region of interest" description="Disordered" evidence="2">
    <location>
        <begin position="98"/>
        <end position="138"/>
    </location>
</feature>
<dbReference type="PANTHER" id="PTHR31071:SF16">
    <property type="entry name" value="MYB-LIKE PROTEIN Z ISOFORM X1"/>
    <property type="match status" value="1"/>
</dbReference>
<organism evidence="3 4">
    <name type="scientific">Cannabis sativa</name>
    <name type="common">Hemp</name>
    <name type="synonym">Marijuana</name>
    <dbReference type="NCBI Taxonomy" id="3483"/>
    <lineage>
        <taxon>Eukaryota</taxon>
        <taxon>Viridiplantae</taxon>
        <taxon>Streptophyta</taxon>
        <taxon>Embryophyta</taxon>
        <taxon>Tracheophyta</taxon>
        <taxon>Spermatophyta</taxon>
        <taxon>Magnoliopsida</taxon>
        <taxon>eudicotyledons</taxon>
        <taxon>Gunneridae</taxon>
        <taxon>Pentapetalae</taxon>
        <taxon>rosids</taxon>
        <taxon>fabids</taxon>
        <taxon>Rosales</taxon>
        <taxon>Cannabaceae</taxon>
        <taxon>Cannabis</taxon>
    </lineage>
</organism>
<name>A0A803PXS8_CANSA</name>
<feature type="coiled-coil region" evidence="1">
    <location>
        <begin position="290"/>
        <end position="427"/>
    </location>
</feature>
<reference evidence="3" key="2">
    <citation type="submission" date="2021-03" db="UniProtKB">
        <authorList>
            <consortium name="EnsemblPlants"/>
        </authorList>
    </citation>
    <scope>IDENTIFICATION</scope>
</reference>
<dbReference type="Proteomes" id="UP000596661">
    <property type="component" value="Chromosome 6"/>
</dbReference>
<dbReference type="EnsemblPlants" id="evm.model.06.293">
    <property type="protein sequence ID" value="cds.evm.model.06.293"/>
    <property type="gene ID" value="evm.TU.06.293"/>
</dbReference>
<feature type="region of interest" description="Disordered" evidence="2">
    <location>
        <begin position="177"/>
        <end position="197"/>
    </location>
</feature>